<protein>
    <recommendedName>
        <fullName evidence="4">Reverse transcriptase</fullName>
    </recommendedName>
</protein>
<proteinExistence type="predicted"/>
<sequence length="200" mass="23125">MCRKGVYVRSTAFKVRGEWSKEAVAEIKKSEHIALCHWWEDYLQDRSLFGKRTIEAVRPKFPEWITRTHGSLNYYMSQLFTGHGSFGHFLFGIRKRTDESCPHCGNDSDTVEHTLQTCPAWAEERTQLIAMIGPVEERALTMEFVVGAILGSERLWIAFANFAREVIKSKEDEERRRRQRSPIVFNPLPGHPGRGQTDEL</sequence>
<dbReference type="AlphaFoldDB" id="A0AAV2MZI1"/>
<dbReference type="EMBL" id="CAXIPU020000884">
    <property type="protein sequence ID" value="CAL1672735.1"/>
    <property type="molecule type" value="Genomic_DNA"/>
</dbReference>
<keyword evidence="3" id="KW-1185">Reference proteome</keyword>
<evidence type="ECO:0000313" key="3">
    <source>
        <dbReference type="Proteomes" id="UP001497644"/>
    </source>
</evidence>
<gene>
    <name evidence="2" type="ORF">LPLAT_LOCUS10633</name>
</gene>
<feature type="region of interest" description="Disordered" evidence="1">
    <location>
        <begin position="170"/>
        <end position="200"/>
    </location>
</feature>
<name>A0AAV2MZI1_9HYME</name>
<evidence type="ECO:0008006" key="4">
    <source>
        <dbReference type="Google" id="ProtNLM"/>
    </source>
</evidence>
<accession>A0AAV2MZI1</accession>
<organism evidence="2 3">
    <name type="scientific">Lasius platythorax</name>
    <dbReference type="NCBI Taxonomy" id="488582"/>
    <lineage>
        <taxon>Eukaryota</taxon>
        <taxon>Metazoa</taxon>
        <taxon>Ecdysozoa</taxon>
        <taxon>Arthropoda</taxon>
        <taxon>Hexapoda</taxon>
        <taxon>Insecta</taxon>
        <taxon>Pterygota</taxon>
        <taxon>Neoptera</taxon>
        <taxon>Endopterygota</taxon>
        <taxon>Hymenoptera</taxon>
        <taxon>Apocrita</taxon>
        <taxon>Aculeata</taxon>
        <taxon>Formicoidea</taxon>
        <taxon>Formicidae</taxon>
        <taxon>Formicinae</taxon>
        <taxon>Lasius</taxon>
        <taxon>Lasius</taxon>
    </lineage>
</organism>
<dbReference type="Proteomes" id="UP001497644">
    <property type="component" value="Unassembled WGS sequence"/>
</dbReference>
<evidence type="ECO:0000256" key="1">
    <source>
        <dbReference type="SAM" id="MobiDB-lite"/>
    </source>
</evidence>
<evidence type="ECO:0000313" key="2">
    <source>
        <dbReference type="EMBL" id="CAL1672735.1"/>
    </source>
</evidence>
<reference evidence="2" key="1">
    <citation type="submission" date="2024-04" db="EMBL/GenBank/DDBJ databases">
        <authorList>
            <consortium name="Molecular Ecology Group"/>
        </authorList>
    </citation>
    <scope>NUCLEOTIDE SEQUENCE</scope>
</reference>
<comment type="caution">
    <text evidence="2">The sequence shown here is derived from an EMBL/GenBank/DDBJ whole genome shotgun (WGS) entry which is preliminary data.</text>
</comment>